<dbReference type="EMBL" id="JAJJMB010007553">
    <property type="protein sequence ID" value="KAI3929858.1"/>
    <property type="molecule type" value="Genomic_DNA"/>
</dbReference>
<evidence type="ECO:0000313" key="1">
    <source>
        <dbReference type="EMBL" id="KAI3929858.1"/>
    </source>
</evidence>
<comment type="caution">
    <text evidence="1">The sequence shown here is derived from an EMBL/GenBank/DDBJ whole genome shotgun (WGS) entry which is preliminary data.</text>
</comment>
<evidence type="ECO:0000313" key="2">
    <source>
        <dbReference type="Proteomes" id="UP001202328"/>
    </source>
</evidence>
<dbReference type="Proteomes" id="UP001202328">
    <property type="component" value="Unassembled WGS sequence"/>
</dbReference>
<keyword evidence="2" id="KW-1185">Reference proteome</keyword>
<dbReference type="AlphaFoldDB" id="A0AAD4XLP4"/>
<reference evidence="1" key="1">
    <citation type="submission" date="2022-04" db="EMBL/GenBank/DDBJ databases">
        <title>A functionally conserved STORR gene fusion in Papaver species that diverged 16.8 million years ago.</title>
        <authorList>
            <person name="Catania T."/>
        </authorList>
    </citation>
    <scope>NUCLEOTIDE SEQUENCE</scope>
    <source>
        <strain evidence="1">S-188037</strain>
    </source>
</reference>
<accession>A0AAD4XLP4</accession>
<sequence>MEHDVHNLGGSNGQIIEMTKLELGRIRNGCGSKFSKRDVTGIRGRSLIGRGLNEASVGNSYTVAVVFKPRAVHNSLALQPDLLEHVP</sequence>
<proteinExistence type="predicted"/>
<name>A0AAD4XLP4_9MAGN</name>
<organism evidence="1 2">
    <name type="scientific">Papaver atlanticum</name>
    <dbReference type="NCBI Taxonomy" id="357466"/>
    <lineage>
        <taxon>Eukaryota</taxon>
        <taxon>Viridiplantae</taxon>
        <taxon>Streptophyta</taxon>
        <taxon>Embryophyta</taxon>
        <taxon>Tracheophyta</taxon>
        <taxon>Spermatophyta</taxon>
        <taxon>Magnoliopsida</taxon>
        <taxon>Ranunculales</taxon>
        <taxon>Papaveraceae</taxon>
        <taxon>Papaveroideae</taxon>
        <taxon>Papaver</taxon>
    </lineage>
</organism>
<gene>
    <name evidence="1" type="ORF">MKW98_004012</name>
</gene>
<protein>
    <submittedName>
        <fullName evidence="1">Uncharacterized protein</fullName>
    </submittedName>
</protein>